<dbReference type="Pfam" id="PF20098">
    <property type="entry name" value="DUF6488"/>
    <property type="match status" value="1"/>
</dbReference>
<dbReference type="InterPro" id="IPR045503">
    <property type="entry name" value="DUF6488"/>
</dbReference>
<accession>A0A2A4WY62</accession>
<feature type="chain" id="PRO_5012517486" evidence="1">
    <location>
        <begin position="23"/>
        <end position="108"/>
    </location>
</feature>
<comment type="caution">
    <text evidence="2">The sequence shown here is derived from an EMBL/GenBank/DDBJ whole genome shotgun (WGS) entry which is preliminary data.</text>
</comment>
<gene>
    <name evidence="2" type="ORF">COB20_14570</name>
</gene>
<sequence>MKLLSRVFAICLLMSAASISLAHEGHEHAASLDQAKAVETAGVKIKELIDEGKLTSKWATKAPATAELVRVDGIQNWVVSYMDENMKERLQLIFTTAGEYVSMDQSNV</sequence>
<evidence type="ECO:0000256" key="1">
    <source>
        <dbReference type="SAM" id="SignalP"/>
    </source>
</evidence>
<feature type="signal peptide" evidence="1">
    <location>
        <begin position="1"/>
        <end position="22"/>
    </location>
</feature>
<evidence type="ECO:0000313" key="2">
    <source>
        <dbReference type="EMBL" id="PCI74757.1"/>
    </source>
</evidence>
<evidence type="ECO:0000313" key="3">
    <source>
        <dbReference type="Proteomes" id="UP000218767"/>
    </source>
</evidence>
<protein>
    <submittedName>
        <fullName evidence="2">Uncharacterized protein</fullName>
    </submittedName>
</protein>
<dbReference type="Proteomes" id="UP000218767">
    <property type="component" value="Unassembled WGS sequence"/>
</dbReference>
<name>A0A2A4WY62_9GAMM</name>
<dbReference type="AlphaFoldDB" id="A0A2A4WY62"/>
<dbReference type="EMBL" id="NVUL01000094">
    <property type="protein sequence ID" value="PCI74757.1"/>
    <property type="molecule type" value="Genomic_DNA"/>
</dbReference>
<proteinExistence type="predicted"/>
<organism evidence="2 3">
    <name type="scientific">SAR86 cluster bacterium</name>
    <dbReference type="NCBI Taxonomy" id="2030880"/>
    <lineage>
        <taxon>Bacteria</taxon>
        <taxon>Pseudomonadati</taxon>
        <taxon>Pseudomonadota</taxon>
        <taxon>Gammaproteobacteria</taxon>
        <taxon>SAR86 cluster</taxon>
    </lineage>
</organism>
<reference evidence="3" key="1">
    <citation type="submission" date="2017-08" db="EMBL/GenBank/DDBJ databases">
        <title>A dynamic microbial community with high functional redundancy inhabits the cold, oxic subseafloor aquifer.</title>
        <authorList>
            <person name="Tully B.J."/>
            <person name="Wheat C.G."/>
            <person name="Glazer B.T."/>
            <person name="Huber J.A."/>
        </authorList>
    </citation>
    <scope>NUCLEOTIDE SEQUENCE [LARGE SCALE GENOMIC DNA]</scope>
</reference>
<keyword evidence="1" id="KW-0732">Signal</keyword>